<evidence type="ECO:0000256" key="5">
    <source>
        <dbReference type="ARBA" id="ARBA00022927"/>
    </source>
</evidence>
<comment type="caution">
    <text evidence="9">Lacks conserved residue(s) required for the propagation of feature annotation.</text>
</comment>
<feature type="transmembrane region" description="Helical" evidence="9">
    <location>
        <begin position="50"/>
        <end position="70"/>
    </location>
</feature>
<evidence type="ECO:0000256" key="9">
    <source>
        <dbReference type="RuleBase" id="RU365087"/>
    </source>
</evidence>
<comment type="similarity">
    <text evidence="2 9">Belongs to the SecG family.</text>
</comment>
<evidence type="ECO:0000256" key="7">
    <source>
        <dbReference type="ARBA" id="ARBA00023010"/>
    </source>
</evidence>
<comment type="caution">
    <text evidence="10">The sequence shown here is derived from an EMBL/GenBank/DDBJ whole genome shotgun (WGS) entry which is preliminary data.</text>
</comment>
<keyword evidence="5 9" id="KW-0653">Protein transport</keyword>
<comment type="subcellular location">
    <subcellularLocation>
        <location evidence="9">Cell membrane</location>
        <topology evidence="9">Multi-pass membrane protein</topology>
    </subcellularLocation>
    <subcellularLocation>
        <location evidence="1">Membrane</location>
        <topology evidence="1">Multi-pass membrane protein</topology>
    </subcellularLocation>
</comment>
<keyword evidence="8 9" id="KW-0472">Membrane</keyword>
<evidence type="ECO:0000313" key="11">
    <source>
        <dbReference type="Proteomes" id="UP000051297"/>
    </source>
</evidence>
<keyword evidence="7 9" id="KW-0811">Translocation</keyword>
<dbReference type="InterPro" id="IPR004692">
    <property type="entry name" value="SecG"/>
</dbReference>
<dbReference type="STRING" id="1576480.XU08_C0002G0081"/>
<evidence type="ECO:0000256" key="3">
    <source>
        <dbReference type="ARBA" id="ARBA00022448"/>
    </source>
</evidence>
<dbReference type="Pfam" id="PF03840">
    <property type="entry name" value="SecG"/>
    <property type="match status" value="1"/>
</dbReference>
<organism evidence="10 11">
    <name type="scientific">candidate division WWE3 bacterium CSP1-7</name>
    <dbReference type="NCBI Taxonomy" id="1576480"/>
    <lineage>
        <taxon>Bacteria</taxon>
        <taxon>Katanobacteria</taxon>
    </lineage>
</organism>
<comment type="function">
    <text evidence="9">Involved in protein export. Participates in an early event of protein translocation.</text>
</comment>
<evidence type="ECO:0000256" key="4">
    <source>
        <dbReference type="ARBA" id="ARBA00022692"/>
    </source>
</evidence>
<evidence type="ECO:0000256" key="2">
    <source>
        <dbReference type="ARBA" id="ARBA00008445"/>
    </source>
</evidence>
<dbReference type="EMBL" id="LDXK01000002">
    <property type="protein sequence ID" value="KRT67528.1"/>
    <property type="molecule type" value="Genomic_DNA"/>
</dbReference>
<sequence>MSDALALVQIVLAIFLAVLILLQGRGAGLSSSFGGMGRTFQTRRGIEKVFFYATIVLSVLLVISIMVSVAI</sequence>
<dbReference type="GO" id="GO:0015450">
    <property type="term" value="F:protein-transporting ATPase activity"/>
    <property type="evidence" value="ECO:0007669"/>
    <property type="project" value="UniProtKB-UniRule"/>
</dbReference>
<protein>
    <recommendedName>
        <fullName evidence="9">Protein-export membrane protein SecG</fullName>
    </recommendedName>
</protein>
<reference evidence="10 11" key="1">
    <citation type="submission" date="2015-05" db="EMBL/GenBank/DDBJ databases">
        <title>Critical biogeochemical functions in the subsurface are associated with bacteria from new phyla and little studied lineages.</title>
        <authorList>
            <person name="Hug L.A."/>
            <person name="Thomas B.C."/>
            <person name="Sharon I."/>
            <person name="Brown C.T."/>
            <person name="Sharma R."/>
            <person name="Hettich R.L."/>
            <person name="Wilkins M.J."/>
            <person name="Williams K.H."/>
            <person name="Singh A."/>
            <person name="Banfield J.F."/>
        </authorList>
    </citation>
    <scope>NUCLEOTIDE SEQUENCE [LARGE SCALE GENOMIC DNA]</scope>
    <source>
        <strain evidence="10">CSP1-7</strain>
    </source>
</reference>
<keyword evidence="4 9" id="KW-0812">Transmembrane</keyword>
<evidence type="ECO:0000313" key="10">
    <source>
        <dbReference type="EMBL" id="KRT67528.1"/>
    </source>
</evidence>
<dbReference type="NCBIfam" id="TIGR00810">
    <property type="entry name" value="secG"/>
    <property type="match status" value="1"/>
</dbReference>
<dbReference type="GO" id="GO:0009306">
    <property type="term" value="P:protein secretion"/>
    <property type="evidence" value="ECO:0007669"/>
    <property type="project" value="UniProtKB-UniRule"/>
</dbReference>
<gene>
    <name evidence="10" type="ORF">XU08_C0002G0081</name>
</gene>
<keyword evidence="3 9" id="KW-0813">Transport</keyword>
<evidence type="ECO:0000256" key="6">
    <source>
        <dbReference type="ARBA" id="ARBA00022989"/>
    </source>
</evidence>
<dbReference type="GO" id="GO:0005886">
    <property type="term" value="C:plasma membrane"/>
    <property type="evidence" value="ECO:0007669"/>
    <property type="project" value="UniProtKB-SubCell"/>
</dbReference>
<evidence type="ECO:0000256" key="1">
    <source>
        <dbReference type="ARBA" id="ARBA00004141"/>
    </source>
</evidence>
<accession>A0A0T5ZXL2</accession>
<keyword evidence="6 9" id="KW-1133">Transmembrane helix</keyword>
<dbReference type="Proteomes" id="UP000051297">
    <property type="component" value="Unassembled WGS sequence"/>
</dbReference>
<name>A0A0T5ZXL2_UNCKA</name>
<proteinExistence type="inferred from homology"/>
<keyword evidence="9" id="KW-1003">Cell membrane</keyword>
<dbReference type="AlphaFoldDB" id="A0A0T5ZXL2"/>
<evidence type="ECO:0000256" key="8">
    <source>
        <dbReference type="ARBA" id="ARBA00023136"/>
    </source>
</evidence>